<keyword evidence="1" id="KW-0472">Membrane</keyword>
<evidence type="ECO:0000313" key="4">
    <source>
        <dbReference type="Proteomes" id="UP000567099"/>
    </source>
</evidence>
<gene>
    <name evidence="3" type="ORF">HNP94_000994</name>
</gene>
<keyword evidence="1" id="KW-1133">Transmembrane helix</keyword>
<name>A0A7J9PMI5_METMI</name>
<keyword evidence="1" id="KW-0812">Transmembrane</keyword>
<feature type="transmembrane region" description="Helical" evidence="1">
    <location>
        <begin position="1003"/>
        <end position="1020"/>
    </location>
</feature>
<dbReference type="AlphaFoldDB" id="A0A7J9PMI5"/>
<accession>A0A7J9PMI5</accession>
<dbReference type="Pfam" id="PF10102">
    <property type="entry name" value="DUF2341"/>
    <property type="match status" value="1"/>
</dbReference>
<evidence type="ECO:0000256" key="1">
    <source>
        <dbReference type="SAM" id="Phobius"/>
    </source>
</evidence>
<dbReference type="EMBL" id="JACDUO010000001">
    <property type="protein sequence ID" value="MBA2863994.1"/>
    <property type="molecule type" value="Genomic_DNA"/>
</dbReference>
<evidence type="ECO:0000313" key="3">
    <source>
        <dbReference type="EMBL" id="MBA2863994.1"/>
    </source>
</evidence>
<comment type="caution">
    <text evidence="3">The sequence shown here is derived from an EMBL/GenBank/DDBJ whole genome shotgun (WGS) entry which is preliminary data.</text>
</comment>
<protein>
    <recommendedName>
        <fullName evidence="2">DUF2341 domain-containing protein</fullName>
    </recommendedName>
</protein>
<dbReference type="Proteomes" id="UP000567099">
    <property type="component" value="Unassembled WGS sequence"/>
</dbReference>
<feature type="transmembrane region" description="Helical" evidence="1">
    <location>
        <begin position="1025"/>
        <end position="1044"/>
    </location>
</feature>
<organism evidence="3 4">
    <name type="scientific">Methanococcus maripaludis</name>
    <name type="common">Methanococcus deltae</name>
    <dbReference type="NCBI Taxonomy" id="39152"/>
    <lineage>
        <taxon>Archaea</taxon>
        <taxon>Methanobacteriati</taxon>
        <taxon>Methanobacteriota</taxon>
        <taxon>Methanomada group</taxon>
        <taxon>Methanococci</taxon>
        <taxon>Methanococcales</taxon>
        <taxon>Methanococcaceae</taxon>
        <taxon>Methanococcus</taxon>
    </lineage>
</organism>
<dbReference type="RefSeq" id="WP_181504978.1">
    <property type="nucleotide sequence ID" value="NZ_JACDUO010000001.1"/>
</dbReference>
<dbReference type="InterPro" id="IPR018765">
    <property type="entry name" value="DUF2341"/>
</dbReference>
<proteinExistence type="predicted"/>
<evidence type="ECO:0000259" key="2">
    <source>
        <dbReference type="Pfam" id="PF10102"/>
    </source>
</evidence>
<feature type="domain" description="DUF2341" evidence="2">
    <location>
        <begin position="333"/>
        <end position="410"/>
    </location>
</feature>
<sequence>MKTKPLIVLLLLFGSLIPASVLAAEPTGHTYRIQTVYYSQDAITGYSTYLDIDTTTLKTELPSEWQNQTKVYNADLDTDCYHYIEEINSTYYRIWFKTNFLSGNNHINFYIGGTENIGNEDEVFQYYNESITISNIEYDWSNDFETNDDHMDGYSDYTRQLDGSNYIIYGDLNLGVDLTESEILEGRLDFQLKTTDYNNAVMVDYKYSSSTTTGPHSTDIMNEDEWYNCSLIWDCSGSQLYVNDVQKATKTTHPGTGLNCLWIRGDYLYLDNISYTDFSGTTYADYINLTTISSDSELLADVNLKNDYSNLAIISNTGEIIEEFSNQVNGTYSEISLSNLAVKNISYGVWTYPYWTETTSKAWAKLDLVAGVPKKILVGKGGTTARDGENTFLLFDDFSGSSLDTEKWDTAGSGSVTVADGVCTLIANDNSAWRSILSKDQYSNFKIMAKGQFQTQSGEDGRTLIYAMSDGTYTGYGLDGIFGQMSDRDNNIQIRVDSTAVQSSSVTVDKLIDYRIEFIKNDTDFAFNTDLGNLSTTSSAYSQGYLGIAMSEGKAVIEFIAVGKSISTEPTVSEPTIIDANTVEFTITSSETVTGYQVALDISDLSLSSVDDYLIVCSAAGYGFETINETEITLSTNTEYEISQILKENEIKTIIGSSEVSAEKTGYGLLSLAGLNDVELSNVKIRKWAENPPTLSASTLPYLVGNDQDTDVVKTLSLFDESDLSLTFYNALTGDDLYNNITVIFTGNAALKEYTFDSDDFASNNSIDLTVPSYGSVAISDDRGFVRQITYEETDTEIDLTYPNNESSLIEWYILVDSASNVVTIKDSRTNVLQNATGSDTHSFYGIFGRTYKIYVDGVLEATDTMSTAKSFDFRTDPSAAYLNTTSGDIIDYTPVTLPTHPDITLVGGVQNDTINITYVIEGPFSSLDLLVRTTNNTELYSETLYATQNTILISGVDNDSTYVAQTTLHEVEGGILVNTYIITPEYPNAGLFSSAKNIFGETWSNILAILLIFIILLSFSKVHMFAGSVAAVVTIVSLNFAGYLDFMSPITKAVVLLLAVLPAIIESR</sequence>
<reference evidence="3 4" key="1">
    <citation type="submission" date="2020-07" db="EMBL/GenBank/DDBJ databases">
        <title>Genomic Encyclopedia of Type Strains, Phase IV (KMG-V): Genome sequencing to study the core and pangenomes of soil and plant-associated prokaryotes.</title>
        <authorList>
            <person name="Whitman W."/>
        </authorList>
    </citation>
    <scope>NUCLEOTIDE SEQUENCE [LARGE SCALE GENOMIC DNA]</scope>
    <source>
        <strain evidence="3 4">C13</strain>
    </source>
</reference>